<evidence type="ECO:0000256" key="13">
    <source>
        <dbReference type="SAM" id="SignalP"/>
    </source>
</evidence>
<protein>
    <recommendedName>
        <fullName evidence="5">procollagen-proline 4-dioxygenase</fullName>
        <ecNumber evidence="5">1.14.11.2</ecNumber>
    </recommendedName>
</protein>
<evidence type="ECO:0000256" key="7">
    <source>
        <dbReference type="ARBA" id="ARBA00022824"/>
    </source>
</evidence>
<feature type="chain" id="PRO_5026657082" description="procollagen-proline 4-dioxygenase" evidence="13">
    <location>
        <begin position="24"/>
        <end position="518"/>
    </location>
</feature>
<dbReference type="InterPro" id="IPR044862">
    <property type="entry name" value="Pro_4_hyd_alph_FE2OG_OXY"/>
</dbReference>
<evidence type="ECO:0000256" key="9">
    <source>
        <dbReference type="ARBA" id="ARBA00022964"/>
    </source>
</evidence>
<evidence type="ECO:0000256" key="3">
    <source>
        <dbReference type="ARBA" id="ARBA00004319"/>
    </source>
</evidence>
<keyword evidence="9" id="KW-0223">Dioxygenase</keyword>
<dbReference type="Gene3D" id="6.10.140.1460">
    <property type="match status" value="1"/>
</dbReference>
<evidence type="ECO:0000256" key="4">
    <source>
        <dbReference type="ARBA" id="ARBA00006511"/>
    </source>
</evidence>
<evidence type="ECO:0000256" key="1">
    <source>
        <dbReference type="ARBA" id="ARBA00001961"/>
    </source>
</evidence>
<keyword evidence="8" id="KW-0847">Vitamin C</keyword>
<keyword evidence="11" id="KW-0408">Iron</keyword>
<evidence type="ECO:0000256" key="5">
    <source>
        <dbReference type="ARBA" id="ARBA00012269"/>
    </source>
</evidence>
<evidence type="ECO:0000256" key="6">
    <source>
        <dbReference type="ARBA" id="ARBA00022723"/>
    </source>
</evidence>
<keyword evidence="13" id="KW-0732">Signal</keyword>
<dbReference type="PROSITE" id="PS51471">
    <property type="entry name" value="FE2OG_OXY"/>
    <property type="match status" value="1"/>
</dbReference>
<dbReference type="SUPFAM" id="SSF48452">
    <property type="entry name" value="TPR-like"/>
    <property type="match status" value="1"/>
</dbReference>
<feature type="signal peptide" evidence="13">
    <location>
        <begin position="1"/>
        <end position="23"/>
    </location>
</feature>
<dbReference type="Gene3D" id="1.25.40.10">
    <property type="entry name" value="Tetratricopeptide repeat domain"/>
    <property type="match status" value="1"/>
</dbReference>
<keyword evidence="7" id="KW-0256">Endoplasmic reticulum</keyword>
<evidence type="ECO:0000313" key="15">
    <source>
        <dbReference type="Proteomes" id="UP000504633"/>
    </source>
</evidence>
<comment type="subcellular location">
    <subcellularLocation>
        <location evidence="3">Endoplasmic reticulum lumen</location>
    </subcellularLocation>
</comment>
<evidence type="ECO:0000256" key="11">
    <source>
        <dbReference type="ARBA" id="ARBA00023004"/>
    </source>
</evidence>
<dbReference type="PANTHER" id="PTHR10869:SF244">
    <property type="entry name" value="PROLYL 4-HYDROXYLASE SUBUNIT ALPHA-2"/>
    <property type="match status" value="1"/>
</dbReference>
<dbReference type="Pfam" id="PF08336">
    <property type="entry name" value="P4Ha_N"/>
    <property type="match status" value="1"/>
</dbReference>
<proteinExistence type="inferred from homology"/>
<keyword evidence="10" id="KW-0560">Oxidoreductase</keyword>
<dbReference type="KEGG" id="dhe:111592486"/>
<accession>A0A6J1L453</accession>
<reference evidence="16" key="1">
    <citation type="submission" date="2025-08" db="UniProtKB">
        <authorList>
            <consortium name="RefSeq"/>
        </authorList>
    </citation>
    <scope>IDENTIFICATION</scope>
    <source>
        <strain evidence="16">15085-1641.00</strain>
        <tissue evidence="16">Whole body</tissue>
    </source>
</reference>
<dbReference type="GO" id="GO:0031418">
    <property type="term" value="F:L-ascorbic acid binding"/>
    <property type="evidence" value="ECO:0007669"/>
    <property type="project" value="UniProtKB-KW"/>
</dbReference>
<comment type="function">
    <text evidence="2">Catalyzes the post-translational formation of 4-hydroxyproline in -Xaa-Pro-Gly- sequences in collagens and other proteins.</text>
</comment>
<evidence type="ECO:0000256" key="10">
    <source>
        <dbReference type="ARBA" id="ARBA00023002"/>
    </source>
</evidence>
<dbReference type="EC" id="1.14.11.2" evidence="5"/>
<dbReference type="Proteomes" id="UP000504633">
    <property type="component" value="Unplaced"/>
</dbReference>
<dbReference type="OMA" id="YFEVNLP"/>
<dbReference type="RefSeq" id="XP_023160474.2">
    <property type="nucleotide sequence ID" value="XM_023304706.2"/>
</dbReference>
<dbReference type="InterPro" id="IPR059068">
    <property type="entry name" value="TPR_P4H"/>
</dbReference>
<dbReference type="GeneID" id="111592486"/>
<evidence type="ECO:0000256" key="8">
    <source>
        <dbReference type="ARBA" id="ARBA00022896"/>
    </source>
</evidence>
<dbReference type="SMART" id="SM00702">
    <property type="entry name" value="P4Hc"/>
    <property type="match status" value="1"/>
</dbReference>
<dbReference type="GO" id="GO:0005506">
    <property type="term" value="F:iron ion binding"/>
    <property type="evidence" value="ECO:0007669"/>
    <property type="project" value="InterPro"/>
</dbReference>
<gene>
    <name evidence="16" type="primary">LOC111592486</name>
</gene>
<dbReference type="AlphaFoldDB" id="A0A6J1L453"/>
<keyword evidence="12" id="KW-0325">Glycoprotein</keyword>
<comment type="similarity">
    <text evidence="4">Belongs to the P4HA family.</text>
</comment>
<feature type="domain" description="Fe2OG dioxygenase" evidence="14">
    <location>
        <begin position="398"/>
        <end position="503"/>
    </location>
</feature>
<evidence type="ECO:0000256" key="2">
    <source>
        <dbReference type="ARBA" id="ARBA00002035"/>
    </source>
</evidence>
<name>A0A6J1L453_DROHY</name>
<comment type="cofactor">
    <cofactor evidence="1">
        <name>L-ascorbate</name>
        <dbReference type="ChEBI" id="CHEBI:38290"/>
    </cofactor>
</comment>
<keyword evidence="15" id="KW-1185">Reference proteome</keyword>
<sequence length="518" mass="59155">MFESSLIFVCLVLPGLIWTPVYGEYYSSIDKMQLLGQVEGELVSATDDYLMKGQKQLDMLRSFVNRVKTEHAITRLQLEQHEEYLDQPLQAFRLIKRLVVDWAEVSELLAAHQAKDEYRTTVDEMIKYPGLPNQEELQGAVKGLERLQHVYNLTANELVDRVSNSIQADSSSLWKDCFEIGVQLYELAKYQGALEWLQLASSLLEDVDGENARRMAAEVYEYLALTYIALGQKERAVEVLKELLSWFSPTTPHPARYILDSLEYNMPKSPKESTESALFANFSRLCQGKRLPEPDSGSESLRCYLDFDRHPRFKLSPLKVEQVHLNPDINMYYDVLNDAQINAVIEQSDQFDSFRSMVVGNVVTDTRVSQQVWQNYTSYIIKSLANIVGAISGFDMQNAEEMQIANYGIGGQYAAHFDYFSKLPDRYILGGDRISTNMFYLSDVQQGGYTVFPKLNVFVKPVKGALVNWFNLHRSLAQDNRSLHAGCPVLEGSKRIGNIWIHSAHQEFRRPCSLNSNE</sequence>
<dbReference type="Gene3D" id="2.60.120.620">
    <property type="entry name" value="q2cbj1_9rhob like domain"/>
    <property type="match status" value="1"/>
</dbReference>
<organism evidence="15 16">
    <name type="scientific">Drosophila hydei</name>
    <name type="common">Fruit fly</name>
    <dbReference type="NCBI Taxonomy" id="7224"/>
    <lineage>
        <taxon>Eukaryota</taxon>
        <taxon>Metazoa</taxon>
        <taxon>Ecdysozoa</taxon>
        <taxon>Arthropoda</taxon>
        <taxon>Hexapoda</taxon>
        <taxon>Insecta</taxon>
        <taxon>Pterygota</taxon>
        <taxon>Neoptera</taxon>
        <taxon>Endopterygota</taxon>
        <taxon>Diptera</taxon>
        <taxon>Brachycera</taxon>
        <taxon>Muscomorpha</taxon>
        <taxon>Ephydroidea</taxon>
        <taxon>Drosophilidae</taxon>
        <taxon>Drosophila</taxon>
    </lineage>
</organism>
<dbReference type="OrthoDB" id="420380at2759"/>
<dbReference type="PANTHER" id="PTHR10869">
    <property type="entry name" value="PROLYL 4-HYDROXYLASE ALPHA SUBUNIT"/>
    <property type="match status" value="1"/>
</dbReference>
<dbReference type="InterPro" id="IPR013547">
    <property type="entry name" value="P4H_N"/>
</dbReference>
<dbReference type="InterPro" id="IPR005123">
    <property type="entry name" value="Oxoglu/Fe-dep_dioxygenase_dom"/>
</dbReference>
<dbReference type="GO" id="GO:0004656">
    <property type="term" value="F:procollagen-proline 4-dioxygenase activity"/>
    <property type="evidence" value="ECO:0007669"/>
    <property type="project" value="UniProtKB-EC"/>
</dbReference>
<dbReference type="Pfam" id="PF23558">
    <property type="entry name" value="TPR_P4H"/>
    <property type="match status" value="1"/>
</dbReference>
<dbReference type="GO" id="GO:0005788">
    <property type="term" value="C:endoplasmic reticulum lumen"/>
    <property type="evidence" value="ECO:0007669"/>
    <property type="project" value="UniProtKB-SubCell"/>
</dbReference>
<dbReference type="InterPro" id="IPR045054">
    <property type="entry name" value="P4HA-like"/>
</dbReference>
<dbReference type="Pfam" id="PF13640">
    <property type="entry name" value="2OG-FeII_Oxy_3"/>
    <property type="match status" value="1"/>
</dbReference>
<dbReference type="InterPro" id="IPR006620">
    <property type="entry name" value="Pro_4_hyd_alph"/>
</dbReference>
<evidence type="ECO:0000256" key="12">
    <source>
        <dbReference type="ARBA" id="ARBA00023180"/>
    </source>
</evidence>
<dbReference type="InterPro" id="IPR011990">
    <property type="entry name" value="TPR-like_helical_dom_sf"/>
</dbReference>
<evidence type="ECO:0000313" key="16">
    <source>
        <dbReference type="RefSeq" id="XP_023160474.2"/>
    </source>
</evidence>
<evidence type="ECO:0000259" key="14">
    <source>
        <dbReference type="PROSITE" id="PS51471"/>
    </source>
</evidence>
<keyword evidence="6" id="KW-0479">Metal-binding</keyword>